<evidence type="ECO:0000313" key="1">
    <source>
        <dbReference type="EMBL" id="GEN09734.1"/>
    </source>
</evidence>
<dbReference type="EMBL" id="BJXR01000035">
    <property type="protein sequence ID" value="GEN09734.1"/>
    <property type="molecule type" value="Genomic_DNA"/>
</dbReference>
<reference evidence="1 2" key="1">
    <citation type="submission" date="2019-07" db="EMBL/GenBank/DDBJ databases">
        <title>Whole genome shotgun sequence of Myxococcus fulvus NBRC 100333.</title>
        <authorList>
            <person name="Hosoyama A."/>
            <person name="Uohara A."/>
            <person name="Ohji S."/>
            <person name="Ichikawa N."/>
        </authorList>
    </citation>
    <scope>NUCLEOTIDE SEQUENCE [LARGE SCALE GENOMIC DNA]</scope>
    <source>
        <strain evidence="1 2">NBRC 100333</strain>
    </source>
</reference>
<dbReference type="AlphaFoldDB" id="A0A511T6D8"/>
<dbReference type="Proteomes" id="UP000321514">
    <property type="component" value="Unassembled WGS sequence"/>
</dbReference>
<name>A0A511T6D8_MYXFU</name>
<proteinExistence type="predicted"/>
<accession>A0A511T6D8</accession>
<organism evidence="1 2">
    <name type="scientific">Myxococcus fulvus</name>
    <dbReference type="NCBI Taxonomy" id="33"/>
    <lineage>
        <taxon>Bacteria</taxon>
        <taxon>Pseudomonadati</taxon>
        <taxon>Myxococcota</taxon>
        <taxon>Myxococcia</taxon>
        <taxon>Myxococcales</taxon>
        <taxon>Cystobacterineae</taxon>
        <taxon>Myxococcaceae</taxon>
        <taxon>Myxococcus</taxon>
    </lineage>
</organism>
<sequence>MKSLHDGTPNPERGMDAKRLGIYLNDHHAGSVAGIELARRTESENHSNPVGHFLATLVPELREDQRTLEAVMRALELRRDPLKSRVAWVVEKAARLKLNGSWVRYSPLSRLVELEGLCTATEGRLSLWTTLARLQRKDARLAPFDFESLIARGELQKAALQRLRARASDVAFADEPMAFGSGETPIASY</sequence>
<gene>
    <name evidence="1" type="ORF">MFU01_47710</name>
</gene>
<comment type="caution">
    <text evidence="1">The sequence shown here is derived from an EMBL/GenBank/DDBJ whole genome shotgun (WGS) entry which is preliminary data.</text>
</comment>
<evidence type="ECO:0000313" key="2">
    <source>
        <dbReference type="Proteomes" id="UP000321514"/>
    </source>
</evidence>
<protein>
    <submittedName>
        <fullName evidence="1">Uncharacterized protein</fullName>
    </submittedName>
</protein>
<dbReference type="STRING" id="1334629.MFUL124B02_17160"/>